<keyword evidence="4" id="KW-1185">Reference proteome</keyword>
<dbReference type="InterPro" id="IPR054715">
    <property type="entry name" value="GGR_cat"/>
</dbReference>
<comment type="caution">
    <text evidence="3">The sequence shown here is derived from an EMBL/GenBank/DDBJ whole genome shotgun (WGS) entry which is preliminary data.</text>
</comment>
<evidence type="ECO:0000313" key="4">
    <source>
        <dbReference type="Proteomes" id="UP001501243"/>
    </source>
</evidence>
<evidence type="ECO:0000259" key="1">
    <source>
        <dbReference type="Pfam" id="PF07992"/>
    </source>
</evidence>
<accession>A0ABP8Q9W5</accession>
<dbReference type="Pfam" id="PF22578">
    <property type="entry name" value="GGR_cat"/>
    <property type="match status" value="1"/>
</dbReference>
<sequence>MQLGPDAARPPQSQAGIYLYRVSGSATDLLPFDVAIVGAGPAGTACALALRGSGLRVALLDKATFPRDKVCGDAVPGHAFKALRQLDPAYVDALWQLEPRDDVRRSRLVAPSGNSFYMHWKLPAFNSPRLDFDAALLALVRQYTATEVLENAALKTIDITADYARLHLASGQEIRASLVVGCDGANSVVGRRLLPEPRLARAYHSAGVRAYFENVAEAESGTTEFFFSRSHLAGYLWLFPVGAGRYNVGLGMLSELVSKHKIDLKKLLLEQLATHPGLASRFREARQLGPIQGFGLPMGGGRQRPASGARFMLCGDAASLIDPLQGHGIDLAIRSGIMAAEQVRQCFAQQNFSADFMHRYDEELQRRLGPQLAHSFRLQRLLGTRPWLMNLGTWLAQLPGLRRWAQRLVG</sequence>
<organism evidence="3 4">
    <name type="scientific">Hymenobacter ginsengisoli</name>
    <dbReference type="NCBI Taxonomy" id="1051626"/>
    <lineage>
        <taxon>Bacteria</taxon>
        <taxon>Pseudomonadati</taxon>
        <taxon>Bacteroidota</taxon>
        <taxon>Cytophagia</taxon>
        <taxon>Cytophagales</taxon>
        <taxon>Hymenobacteraceae</taxon>
        <taxon>Hymenobacter</taxon>
    </lineage>
</organism>
<dbReference type="InterPro" id="IPR036188">
    <property type="entry name" value="FAD/NAD-bd_sf"/>
</dbReference>
<evidence type="ECO:0000313" key="3">
    <source>
        <dbReference type="EMBL" id="GAA4498404.1"/>
    </source>
</evidence>
<dbReference type="InterPro" id="IPR011777">
    <property type="entry name" value="Geranylgeranyl_Rdtase_fam"/>
</dbReference>
<protein>
    <submittedName>
        <fullName evidence="3">Geranylgeranyl reductase family protein</fullName>
    </submittedName>
</protein>
<dbReference type="SUPFAM" id="SSF51905">
    <property type="entry name" value="FAD/NAD(P)-binding domain"/>
    <property type="match status" value="1"/>
</dbReference>
<dbReference type="Pfam" id="PF07992">
    <property type="entry name" value="Pyr_redox_2"/>
    <property type="match status" value="1"/>
</dbReference>
<gene>
    <name evidence="3" type="ORF">GCM10023172_15290</name>
</gene>
<dbReference type="NCBIfam" id="TIGR02032">
    <property type="entry name" value="GG-red-SF"/>
    <property type="match status" value="1"/>
</dbReference>
<evidence type="ECO:0000259" key="2">
    <source>
        <dbReference type="Pfam" id="PF22578"/>
    </source>
</evidence>
<feature type="domain" description="Digeranylgeranylglycerophospholipid reductase catalytic" evidence="2">
    <location>
        <begin position="208"/>
        <end position="267"/>
    </location>
</feature>
<reference evidence="4" key="1">
    <citation type="journal article" date="2019" name="Int. J. Syst. Evol. Microbiol.">
        <title>The Global Catalogue of Microorganisms (GCM) 10K type strain sequencing project: providing services to taxonomists for standard genome sequencing and annotation.</title>
        <authorList>
            <consortium name="The Broad Institute Genomics Platform"/>
            <consortium name="The Broad Institute Genome Sequencing Center for Infectious Disease"/>
            <person name="Wu L."/>
            <person name="Ma J."/>
        </authorList>
    </citation>
    <scope>NUCLEOTIDE SEQUENCE [LARGE SCALE GENOMIC DNA]</scope>
    <source>
        <strain evidence="4">JCM 17841</strain>
    </source>
</reference>
<dbReference type="PANTHER" id="PTHR42685:SF22">
    <property type="entry name" value="CONDITIONED MEDIUM FACTOR RECEPTOR 1"/>
    <property type="match status" value="1"/>
</dbReference>
<dbReference type="PRINTS" id="PR00420">
    <property type="entry name" value="RNGMNOXGNASE"/>
</dbReference>
<dbReference type="InterPro" id="IPR023753">
    <property type="entry name" value="FAD/NAD-binding_dom"/>
</dbReference>
<dbReference type="InterPro" id="IPR050407">
    <property type="entry name" value="Geranylgeranyl_reductase"/>
</dbReference>
<dbReference type="Proteomes" id="UP001501243">
    <property type="component" value="Unassembled WGS sequence"/>
</dbReference>
<dbReference type="PANTHER" id="PTHR42685">
    <property type="entry name" value="GERANYLGERANYL DIPHOSPHATE REDUCTASE"/>
    <property type="match status" value="1"/>
</dbReference>
<proteinExistence type="predicted"/>
<name>A0ABP8Q9W5_9BACT</name>
<feature type="domain" description="FAD/NAD(P)-binding" evidence="1">
    <location>
        <begin position="32"/>
        <end position="69"/>
    </location>
</feature>
<dbReference type="Gene3D" id="3.50.50.60">
    <property type="entry name" value="FAD/NAD(P)-binding domain"/>
    <property type="match status" value="1"/>
</dbReference>
<dbReference type="EMBL" id="BAABGQ010000005">
    <property type="protein sequence ID" value="GAA4498404.1"/>
    <property type="molecule type" value="Genomic_DNA"/>
</dbReference>